<dbReference type="GO" id="GO:0016491">
    <property type="term" value="F:oxidoreductase activity"/>
    <property type="evidence" value="ECO:0007669"/>
    <property type="project" value="UniProtKB-KW"/>
</dbReference>
<dbReference type="CDD" id="cd05233">
    <property type="entry name" value="SDR_c"/>
    <property type="match status" value="1"/>
</dbReference>
<evidence type="ECO:0000256" key="2">
    <source>
        <dbReference type="ARBA" id="ARBA00023002"/>
    </source>
</evidence>
<dbReference type="Gene3D" id="3.40.50.720">
    <property type="entry name" value="NAD(P)-binding Rossmann-like Domain"/>
    <property type="match status" value="1"/>
</dbReference>
<protein>
    <recommendedName>
        <fullName evidence="4">Ketoreductase domain-containing protein</fullName>
    </recommendedName>
</protein>
<proteinExistence type="inferred from homology"/>
<dbReference type="InterPro" id="IPR057326">
    <property type="entry name" value="KR_dom"/>
</dbReference>
<dbReference type="PRINTS" id="PR00080">
    <property type="entry name" value="SDRFAMILY"/>
</dbReference>
<dbReference type="SMART" id="SM00822">
    <property type="entry name" value="PKS_KR"/>
    <property type="match status" value="1"/>
</dbReference>
<dbReference type="Pfam" id="PF13561">
    <property type="entry name" value="adh_short_C2"/>
    <property type="match status" value="1"/>
</dbReference>
<gene>
    <name evidence="5" type="ORF">BC351_30585</name>
</gene>
<dbReference type="InterPro" id="IPR002347">
    <property type="entry name" value="SDR_fam"/>
</dbReference>
<dbReference type="NCBIfam" id="NF005559">
    <property type="entry name" value="PRK07231.1"/>
    <property type="match status" value="1"/>
</dbReference>
<accession>A0A1V4HGI2</accession>
<reference evidence="6" key="1">
    <citation type="submission" date="2016-07" db="EMBL/GenBank/DDBJ databases">
        <authorList>
            <person name="Florea S."/>
            <person name="Webb J.S."/>
            <person name="Jaromczyk J."/>
            <person name="Schardl C.L."/>
        </authorList>
    </citation>
    <scope>NUCLEOTIDE SEQUENCE [LARGE SCALE GENOMIC DNA]</scope>
    <source>
        <strain evidence="6">CY1</strain>
    </source>
</reference>
<dbReference type="EMBL" id="MBTG01000020">
    <property type="protein sequence ID" value="OPH54796.1"/>
    <property type="molecule type" value="Genomic_DNA"/>
</dbReference>
<organism evidence="5 6">
    <name type="scientific">Paenibacillus ferrarius</name>
    <dbReference type="NCBI Taxonomy" id="1469647"/>
    <lineage>
        <taxon>Bacteria</taxon>
        <taxon>Bacillati</taxon>
        <taxon>Bacillota</taxon>
        <taxon>Bacilli</taxon>
        <taxon>Bacillales</taxon>
        <taxon>Paenibacillaceae</taxon>
        <taxon>Paenibacillus</taxon>
    </lineage>
</organism>
<evidence type="ECO:0000259" key="4">
    <source>
        <dbReference type="SMART" id="SM00822"/>
    </source>
</evidence>
<evidence type="ECO:0000313" key="5">
    <source>
        <dbReference type="EMBL" id="OPH54796.1"/>
    </source>
</evidence>
<dbReference type="InterPro" id="IPR020904">
    <property type="entry name" value="Sc_DH/Rdtase_CS"/>
</dbReference>
<dbReference type="PANTHER" id="PTHR24321">
    <property type="entry name" value="DEHYDROGENASES, SHORT CHAIN"/>
    <property type="match status" value="1"/>
</dbReference>
<dbReference type="SUPFAM" id="SSF51735">
    <property type="entry name" value="NAD(P)-binding Rossmann-fold domains"/>
    <property type="match status" value="1"/>
</dbReference>
<evidence type="ECO:0000256" key="3">
    <source>
        <dbReference type="ARBA" id="ARBA00023027"/>
    </source>
</evidence>
<dbReference type="PANTHER" id="PTHR24321:SF8">
    <property type="entry name" value="ESTRADIOL 17-BETA-DEHYDROGENASE 8-RELATED"/>
    <property type="match status" value="1"/>
</dbReference>
<keyword evidence="6" id="KW-1185">Reference proteome</keyword>
<dbReference type="STRING" id="1469647.BC351_30585"/>
<evidence type="ECO:0000256" key="1">
    <source>
        <dbReference type="ARBA" id="ARBA00006484"/>
    </source>
</evidence>
<dbReference type="InterPro" id="IPR036291">
    <property type="entry name" value="NAD(P)-bd_dom_sf"/>
</dbReference>
<dbReference type="AlphaFoldDB" id="A0A1V4HGI2"/>
<comment type="caution">
    <text evidence="5">The sequence shown here is derived from an EMBL/GenBank/DDBJ whole genome shotgun (WGS) entry which is preliminary data.</text>
</comment>
<dbReference type="RefSeq" id="WP_079414794.1">
    <property type="nucleotide sequence ID" value="NZ_MBTG01000020.1"/>
</dbReference>
<evidence type="ECO:0000313" key="6">
    <source>
        <dbReference type="Proteomes" id="UP000190626"/>
    </source>
</evidence>
<dbReference type="PROSITE" id="PS00061">
    <property type="entry name" value="ADH_SHORT"/>
    <property type="match status" value="1"/>
</dbReference>
<dbReference type="GO" id="GO:0008206">
    <property type="term" value="P:bile acid metabolic process"/>
    <property type="evidence" value="ECO:0007669"/>
    <property type="project" value="UniProtKB-ARBA"/>
</dbReference>
<comment type="similarity">
    <text evidence="1">Belongs to the short-chain dehydrogenases/reductases (SDR) family.</text>
</comment>
<dbReference type="Proteomes" id="UP000190626">
    <property type="component" value="Unassembled WGS sequence"/>
</dbReference>
<dbReference type="FunFam" id="3.40.50.720:FF:000084">
    <property type="entry name" value="Short-chain dehydrogenase reductase"/>
    <property type="match status" value="1"/>
</dbReference>
<dbReference type="PRINTS" id="PR00081">
    <property type="entry name" value="GDHRDH"/>
</dbReference>
<feature type="domain" description="Ketoreductase" evidence="4">
    <location>
        <begin position="12"/>
        <end position="194"/>
    </location>
</feature>
<sequence>MREKASFNFAGKTVLVTGAAKGIGAAIAEQFGSYGANVVVADVDEQGEAAAAGWRQLGRSARFIRCDVSRGSEVAKTVAYAEQEFGGLDILVNNAGIFPRARLAETDEAFWDRVMDINLKGAYLMCQAAVPGMISRGGGSIVNIGSLHATSGAPDTLAYAISKGGIVTLTRNLASALARQRVRVNCIHPGWVASDGEMARLAAAGEGGDSLEKAISRMPMGRMQTGDDIASAAVFMTSDFADQITGQQLTVDGGISSR</sequence>
<name>A0A1V4HGI2_9BACL</name>
<dbReference type="OrthoDB" id="9789398at2"/>
<keyword evidence="2" id="KW-0560">Oxidoreductase</keyword>
<keyword evidence="3" id="KW-0520">NAD</keyword>